<gene>
    <name evidence="2" type="ORF">A4D02_01290</name>
</gene>
<evidence type="ECO:0008006" key="4">
    <source>
        <dbReference type="Google" id="ProtNLM"/>
    </source>
</evidence>
<reference evidence="2 3" key="1">
    <citation type="submission" date="2016-04" db="EMBL/GenBank/DDBJ databases">
        <authorList>
            <person name="Chen L."/>
            <person name="Zhuang W."/>
            <person name="Wang G."/>
        </authorList>
    </citation>
    <scope>NUCLEOTIDE SEQUENCE [LARGE SCALE GENOMIC DNA]</scope>
    <source>
        <strain evidence="3">GR20</strain>
    </source>
</reference>
<proteinExistence type="predicted"/>
<sequence>MKTIVLMGVSCLMLAGVYGVMDKESAVSKVFSFNQAHGAASPIDAGDKDTNNGLTNGHTDHKASTSKTLDDSHWIDDPLFEKAVGSDLITDNEVDLPQSPSNPEIIKQTAPRQETSPQASPEVKQLILELDADSTVGKVPVESI</sequence>
<accession>A0ABX3P482</accession>
<name>A0ABX3P482_9BACT</name>
<feature type="region of interest" description="Disordered" evidence="1">
    <location>
        <begin position="90"/>
        <end position="123"/>
    </location>
</feature>
<organism evidence="2 3">
    <name type="scientific">Niastella koreensis</name>
    <dbReference type="NCBI Taxonomy" id="354356"/>
    <lineage>
        <taxon>Bacteria</taxon>
        <taxon>Pseudomonadati</taxon>
        <taxon>Bacteroidota</taxon>
        <taxon>Chitinophagia</taxon>
        <taxon>Chitinophagales</taxon>
        <taxon>Chitinophagaceae</taxon>
        <taxon>Niastella</taxon>
    </lineage>
</organism>
<feature type="compositionally biased region" description="Polar residues" evidence="1">
    <location>
        <begin position="110"/>
        <end position="119"/>
    </location>
</feature>
<feature type="region of interest" description="Disordered" evidence="1">
    <location>
        <begin position="38"/>
        <end position="72"/>
    </location>
</feature>
<evidence type="ECO:0000313" key="3">
    <source>
        <dbReference type="Proteomes" id="UP000192277"/>
    </source>
</evidence>
<evidence type="ECO:0000256" key="1">
    <source>
        <dbReference type="SAM" id="MobiDB-lite"/>
    </source>
</evidence>
<evidence type="ECO:0000313" key="2">
    <source>
        <dbReference type="EMBL" id="OQP54983.1"/>
    </source>
</evidence>
<keyword evidence="3" id="KW-1185">Reference proteome</keyword>
<protein>
    <recommendedName>
        <fullName evidence="4">Secreted protein</fullName>
    </recommendedName>
</protein>
<comment type="caution">
    <text evidence="2">The sequence shown here is derived from an EMBL/GenBank/DDBJ whole genome shotgun (WGS) entry which is preliminary data.</text>
</comment>
<feature type="compositionally biased region" description="Basic and acidic residues" evidence="1">
    <location>
        <begin position="58"/>
        <end position="72"/>
    </location>
</feature>
<dbReference type="Proteomes" id="UP000192277">
    <property type="component" value="Unassembled WGS sequence"/>
</dbReference>
<dbReference type="RefSeq" id="WP_014222540.1">
    <property type="nucleotide sequence ID" value="NZ_LWBO01000001.1"/>
</dbReference>
<dbReference type="EMBL" id="LWBO01000001">
    <property type="protein sequence ID" value="OQP54983.1"/>
    <property type="molecule type" value="Genomic_DNA"/>
</dbReference>